<reference evidence="1" key="2">
    <citation type="journal article" date="2015" name="ISME J.">
        <title>A new class of marine Euryarchaeota group II from the Mediterranean deep chlorophyll maximum.</title>
        <authorList>
            <person name="Martin-Cuadrado A.B."/>
            <person name="Garcia-Heredia I."/>
            <person name="Molto A.G."/>
            <person name="Lopez-Ubeda R."/>
            <person name="Kimes N."/>
            <person name="Lopez-Garcia P."/>
            <person name="Moreira D."/>
            <person name="Rodriguez-Valera F."/>
        </authorList>
    </citation>
    <scope>NUCLEOTIDE SEQUENCE</scope>
</reference>
<dbReference type="EMBL" id="KP211852">
    <property type="protein sequence ID" value="ANV79803.1"/>
    <property type="molecule type" value="Genomic_DNA"/>
</dbReference>
<accession>A0A1B1TC00</accession>
<sequence length="105" mass="11922">MNEIKKHVFVCVNERNERNPKGCCASKDSLKIMTQLKRTIKDKGIKDIRVNKSGCLGCCENGVSCVIYPEGTWYTIPNKEKSILEISESIINGEISKNYLMYSDK</sequence>
<dbReference type="CDD" id="cd02980">
    <property type="entry name" value="TRX_Fd_family"/>
    <property type="match status" value="1"/>
</dbReference>
<dbReference type="Gene3D" id="3.40.30.10">
    <property type="entry name" value="Glutaredoxin"/>
    <property type="match status" value="1"/>
</dbReference>
<organism evidence="1">
    <name type="scientific">uncultured Poseidoniia archaeon</name>
    <dbReference type="NCBI Taxonomy" id="1697135"/>
    <lineage>
        <taxon>Archaea</taxon>
        <taxon>Methanobacteriati</taxon>
        <taxon>Thermoplasmatota</taxon>
        <taxon>Candidatus Poseidoniia</taxon>
        <taxon>environmental samples</taxon>
    </lineage>
</organism>
<proteinExistence type="predicted"/>
<name>A0A1B1TC00_9ARCH</name>
<evidence type="ECO:0000313" key="1">
    <source>
        <dbReference type="EMBL" id="ANV79803.1"/>
    </source>
</evidence>
<reference evidence="1" key="1">
    <citation type="submission" date="2014-11" db="EMBL/GenBank/DDBJ databases">
        <authorList>
            <person name="Zhu J."/>
            <person name="Qi W."/>
            <person name="Song R."/>
        </authorList>
    </citation>
    <scope>NUCLEOTIDE SEQUENCE</scope>
</reference>
<dbReference type="SUPFAM" id="SSF52833">
    <property type="entry name" value="Thioredoxin-like"/>
    <property type="match status" value="1"/>
</dbReference>
<dbReference type="InterPro" id="IPR036249">
    <property type="entry name" value="Thioredoxin-like_sf"/>
</dbReference>
<dbReference type="AlphaFoldDB" id="A0A1B1TC00"/>
<protein>
    <submittedName>
        <fullName evidence="1">Ferredoxin</fullName>
    </submittedName>
</protein>